<dbReference type="SUPFAM" id="SSF57850">
    <property type="entry name" value="RING/U-box"/>
    <property type="match status" value="1"/>
</dbReference>
<dbReference type="PANTHER" id="PTHR45931">
    <property type="entry name" value="SI:CH211-59O9.10"/>
    <property type="match status" value="1"/>
</dbReference>
<dbReference type="Gene3D" id="3.30.40.10">
    <property type="entry name" value="Zinc/RING finger domain, C3HC4 (zinc finger)"/>
    <property type="match status" value="1"/>
</dbReference>
<keyword evidence="3" id="KW-0862">Zinc</keyword>
<gene>
    <name evidence="8" type="ORF">URODEC1_LOCUS118124</name>
    <name evidence="6" type="ORF">URODEC1_LOCUS6888</name>
    <name evidence="7" type="ORF">URODEC1_LOCUS6942</name>
</gene>
<evidence type="ECO:0000313" key="7">
    <source>
        <dbReference type="EMBL" id="CAL4896939.1"/>
    </source>
</evidence>
<evidence type="ECO:0000259" key="5">
    <source>
        <dbReference type="PROSITE" id="PS50089"/>
    </source>
</evidence>
<keyword evidence="1" id="KW-0479">Metal-binding</keyword>
<dbReference type="GO" id="GO:0008270">
    <property type="term" value="F:zinc ion binding"/>
    <property type="evidence" value="ECO:0007669"/>
    <property type="project" value="UniProtKB-KW"/>
</dbReference>
<dbReference type="InterPro" id="IPR051834">
    <property type="entry name" value="RING_finger_E3_ligase"/>
</dbReference>
<dbReference type="PANTHER" id="PTHR45931:SF23">
    <property type="entry name" value="OS12G0134500 PROTEIN"/>
    <property type="match status" value="1"/>
</dbReference>
<dbReference type="SMART" id="SM00184">
    <property type="entry name" value="RING"/>
    <property type="match status" value="1"/>
</dbReference>
<evidence type="ECO:0000313" key="9">
    <source>
        <dbReference type="Proteomes" id="UP001497457"/>
    </source>
</evidence>
<reference evidence="6" key="1">
    <citation type="submission" date="2024-10" db="EMBL/GenBank/DDBJ databases">
        <authorList>
            <person name="Ryan C."/>
        </authorList>
    </citation>
    <scope>NUCLEOTIDE SEQUENCE [LARGE SCALE GENOMIC DNA]</scope>
</reference>
<dbReference type="Proteomes" id="UP001497457">
    <property type="component" value="Chromosome 9rd"/>
</dbReference>
<name>A0ABC8VV28_9POAL</name>
<dbReference type="PROSITE" id="PS50089">
    <property type="entry name" value="ZF_RING_2"/>
    <property type="match status" value="1"/>
</dbReference>
<evidence type="ECO:0000256" key="3">
    <source>
        <dbReference type="ARBA" id="ARBA00022833"/>
    </source>
</evidence>
<dbReference type="EMBL" id="OZ075120">
    <property type="protein sequence ID" value="CAL4896939.1"/>
    <property type="molecule type" value="Genomic_DNA"/>
</dbReference>
<dbReference type="InterPro" id="IPR013083">
    <property type="entry name" value="Znf_RING/FYVE/PHD"/>
</dbReference>
<keyword evidence="2 4" id="KW-0863">Zinc-finger</keyword>
<keyword evidence="9" id="KW-1185">Reference proteome</keyword>
<protein>
    <recommendedName>
        <fullName evidence="5">RING-type domain-containing protein</fullName>
    </recommendedName>
</protein>
<feature type="domain" description="RING-type" evidence="5">
    <location>
        <begin position="98"/>
        <end position="139"/>
    </location>
</feature>
<evidence type="ECO:0000256" key="4">
    <source>
        <dbReference type="PROSITE-ProRule" id="PRU00175"/>
    </source>
</evidence>
<proteinExistence type="predicted"/>
<evidence type="ECO:0000313" key="6">
    <source>
        <dbReference type="EMBL" id="CAL4896851.1"/>
    </source>
</evidence>
<accession>A0ABC8VV28</accession>
<dbReference type="Pfam" id="PF13639">
    <property type="entry name" value="zf-RING_2"/>
    <property type="match status" value="1"/>
</dbReference>
<dbReference type="EMBL" id="OZ075119">
    <property type="protein sequence ID" value="CAL5098248.1"/>
    <property type="molecule type" value="Genomic_DNA"/>
</dbReference>
<dbReference type="Proteomes" id="UP001497457">
    <property type="component" value="Chromosome 10rd"/>
</dbReference>
<dbReference type="EMBL" id="OZ075120">
    <property type="protein sequence ID" value="CAL4896851.1"/>
    <property type="molecule type" value="Genomic_DNA"/>
</dbReference>
<dbReference type="AlphaFoldDB" id="A0ABC8VV28"/>
<sequence>MEVDHRSQQPFVLVVSGRRHVEVRSVPARQGYYCSRRSQGQDDQQVEEPEAPRHIFYRELGDDDTSDGARRRRRAAASSAAIFGLKEVKAGDAMQPECAVCLRDFHAEETLRAMPCSHAFHQRCIFQWLRRNGVCPLCRQQLPAEPEEESPVYLPPLAIIVR</sequence>
<evidence type="ECO:0000313" key="8">
    <source>
        <dbReference type="EMBL" id="CAL5098248.1"/>
    </source>
</evidence>
<evidence type="ECO:0000256" key="2">
    <source>
        <dbReference type="ARBA" id="ARBA00022771"/>
    </source>
</evidence>
<dbReference type="InterPro" id="IPR001841">
    <property type="entry name" value="Znf_RING"/>
</dbReference>
<organism evidence="6 9">
    <name type="scientific">Urochloa decumbens</name>
    <dbReference type="NCBI Taxonomy" id="240449"/>
    <lineage>
        <taxon>Eukaryota</taxon>
        <taxon>Viridiplantae</taxon>
        <taxon>Streptophyta</taxon>
        <taxon>Embryophyta</taxon>
        <taxon>Tracheophyta</taxon>
        <taxon>Spermatophyta</taxon>
        <taxon>Magnoliopsida</taxon>
        <taxon>Liliopsida</taxon>
        <taxon>Poales</taxon>
        <taxon>Poaceae</taxon>
        <taxon>PACMAD clade</taxon>
        <taxon>Panicoideae</taxon>
        <taxon>Panicodae</taxon>
        <taxon>Paniceae</taxon>
        <taxon>Melinidinae</taxon>
        <taxon>Urochloa</taxon>
    </lineage>
</organism>
<evidence type="ECO:0000256" key="1">
    <source>
        <dbReference type="ARBA" id="ARBA00022723"/>
    </source>
</evidence>